<dbReference type="InterPro" id="IPR024079">
    <property type="entry name" value="MetalloPept_cat_dom_sf"/>
</dbReference>
<dbReference type="PROSITE" id="PS51885">
    <property type="entry name" value="NEPRILYSIN"/>
    <property type="match status" value="1"/>
</dbReference>
<feature type="domain" description="Peptidase M13 N-terminal" evidence="10">
    <location>
        <begin position="5"/>
        <end position="70"/>
    </location>
</feature>
<evidence type="ECO:0000256" key="2">
    <source>
        <dbReference type="ARBA" id="ARBA00004401"/>
    </source>
</evidence>
<dbReference type="Gene3D" id="1.10.1380.10">
    <property type="entry name" value="Neutral endopeptidase , domain2"/>
    <property type="match status" value="1"/>
</dbReference>
<proteinExistence type="inferred from homology"/>
<evidence type="ECO:0000256" key="4">
    <source>
        <dbReference type="ARBA" id="ARBA00022670"/>
    </source>
</evidence>
<dbReference type="InterPro" id="IPR042089">
    <property type="entry name" value="Peptidase_M13_dom_2"/>
</dbReference>
<dbReference type="SUPFAM" id="SSF55486">
    <property type="entry name" value="Metalloproteases ('zincins'), catalytic domain"/>
    <property type="match status" value="1"/>
</dbReference>
<dbReference type="GO" id="GO:0005886">
    <property type="term" value="C:plasma membrane"/>
    <property type="evidence" value="ECO:0007669"/>
    <property type="project" value="UniProtKB-SubCell"/>
</dbReference>
<dbReference type="GO" id="GO:0016485">
    <property type="term" value="P:protein processing"/>
    <property type="evidence" value="ECO:0007669"/>
    <property type="project" value="TreeGrafter"/>
</dbReference>
<keyword evidence="4" id="KW-0645">Protease</keyword>
<dbReference type="GO" id="GO:0004222">
    <property type="term" value="F:metalloendopeptidase activity"/>
    <property type="evidence" value="ECO:0007669"/>
    <property type="project" value="InterPro"/>
</dbReference>
<evidence type="ECO:0008006" key="12">
    <source>
        <dbReference type="Google" id="ProtNLM"/>
    </source>
</evidence>
<sequence length="338" mass="39841">RTAELLDLIVCAMYVRRYTTPKLKLQAMDMVERIHKEMVKLLSKIDWMDETTRKEALSKAHTMAFHVAYPAELLDDKELEKYYEKVELGSDYFDSVTKINTFLNPYEFSLLKKPYNKTDWRTHGNTHAVNAFYNPSENSIELPAGILRNPFFSPDRPSYLNYGAIGYIIAHEMTHAFDDEGRQYDKDGNLFDWWQKETTRLYEDKAKQIIQEYSNFTVQEINMKMKGVNTQGENIADQAGAKIAYTAYIKRASRFKEEERLPNFLNYTSNQMFWISAGHSWCTKYRPETLRYLVKTGNHPPAEYRVNGPFRFSKYFARDFSCPKDSFMNPSEKHNVWR</sequence>
<accession>A0A1B6BZ65</accession>
<evidence type="ECO:0000256" key="5">
    <source>
        <dbReference type="ARBA" id="ARBA00022723"/>
    </source>
</evidence>
<reference evidence="11" key="1">
    <citation type="submission" date="2015-12" db="EMBL/GenBank/DDBJ databases">
        <title>De novo transcriptome assembly of four potential Pierce s Disease insect vectors from Arizona vineyards.</title>
        <authorList>
            <person name="Tassone E.E."/>
        </authorList>
    </citation>
    <scope>NUCLEOTIDE SEQUENCE</scope>
</reference>
<dbReference type="InterPro" id="IPR018497">
    <property type="entry name" value="Peptidase_M13_C"/>
</dbReference>
<keyword evidence="6" id="KW-0378">Hydrolase</keyword>
<evidence type="ECO:0000256" key="6">
    <source>
        <dbReference type="ARBA" id="ARBA00022801"/>
    </source>
</evidence>
<dbReference type="PRINTS" id="PR00786">
    <property type="entry name" value="NEPRILYSIN"/>
</dbReference>
<gene>
    <name evidence="11" type="ORF">g.10956</name>
</gene>
<dbReference type="EMBL" id="GEDC01030742">
    <property type="protein sequence ID" value="JAS06556.1"/>
    <property type="molecule type" value="Transcribed_RNA"/>
</dbReference>
<evidence type="ECO:0000256" key="3">
    <source>
        <dbReference type="ARBA" id="ARBA00007357"/>
    </source>
</evidence>
<evidence type="ECO:0000256" key="8">
    <source>
        <dbReference type="ARBA" id="ARBA00023049"/>
    </source>
</evidence>
<protein>
    <recommendedName>
        <fullName evidence="12">Peptidase M13 C-terminal domain-containing protein</fullName>
    </recommendedName>
</protein>
<feature type="domain" description="Peptidase M13 C-terminal" evidence="9">
    <location>
        <begin position="130"/>
        <end position="335"/>
    </location>
</feature>
<dbReference type="InterPro" id="IPR008753">
    <property type="entry name" value="Peptidase_M13_N"/>
</dbReference>
<dbReference type="Pfam" id="PF01431">
    <property type="entry name" value="Peptidase_M13"/>
    <property type="match status" value="1"/>
</dbReference>
<evidence type="ECO:0000259" key="10">
    <source>
        <dbReference type="Pfam" id="PF05649"/>
    </source>
</evidence>
<keyword evidence="5" id="KW-0479">Metal-binding</keyword>
<comment type="cofactor">
    <cofactor evidence="1">
        <name>Zn(2+)</name>
        <dbReference type="ChEBI" id="CHEBI:29105"/>
    </cofactor>
</comment>
<evidence type="ECO:0000256" key="7">
    <source>
        <dbReference type="ARBA" id="ARBA00022833"/>
    </source>
</evidence>
<organism evidence="11">
    <name type="scientific">Clastoptera arizonana</name>
    <name type="common">Arizona spittle bug</name>
    <dbReference type="NCBI Taxonomy" id="38151"/>
    <lineage>
        <taxon>Eukaryota</taxon>
        <taxon>Metazoa</taxon>
        <taxon>Ecdysozoa</taxon>
        <taxon>Arthropoda</taxon>
        <taxon>Hexapoda</taxon>
        <taxon>Insecta</taxon>
        <taxon>Pterygota</taxon>
        <taxon>Neoptera</taxon>
        <taxon>Paraneoptera</taxon>
        <taxon>Hemiptera</taxon>
        <taxon>Auchenorrhyncha</taxon>
        <taxon>Cercopoidea</taxon>
        <taxon>Clastopteridae</taxon>
        <taxon>Clastoptera</taxon>
    </lineage>
</organism>
<dbReference type="AlphaFoldDB" id="A0A1B6BZ65"/>
<evidence type="ECO:0000313" key="11">
    <source>
        <dbReference type="EMBL" id="JAS06556.1"/>
    </source>
</evidence>
<feature type="non-terminal residue" evidence="11">
    <location>
        <position position="1"/>
    </location>
</feature>
<comment type="similarity">
    <text evidence="3">Belongs to the peptidase M13 family.</text>
</comment>
<name>A0A1B6BZ65_9HEMI</name>
<dbReference type="CDD" id="cd08662">
    <property type="entry name" value="M13"/>
    <property type="match status" value="1"/>
</dbReference>
<dbReference type="PANTHER" id="PTHR11733:SF224">
    <property type="entry name" value="NEPRILYSIN-2"/>
    <property type="match status" value="1"/>
</dbReference>
<keyword evidence="7" id="KW-0862">Zinc</keyword>
<evidence type="ECO:0000256" key="1">
    <source>
        <dbReference type="ARBA" id="ARBA00001947"/>
    </source>
</evidence>
<evidence type="ECO:0000259" key="9">
    <source>
        <dbReference type="Pfam" id="PF01431"/>
    </source>
</evidence>
<comment type="subcellular location">
    <subcellularLocation>
        <location evidence="2">Cell membrane</location>
        <topology evidence="2">Single-pass type II membrane protein</topology>
    </subcellularLocation>
</comment>
<dbReference type="Gene3D" id="3.40.390.10">
    <property type="entry name" value="Collagenase (Catalytic Domain)"/>
    <property type="match status" value="1"/>
</dbReference>
<dbReference type="InterPro" id="IPR000718">
    <property type="entry name" value="Peptidase_M13"/>
</dbReference>
<keyword evidence="8" id="KW-0482">Metalloprotease</keyword>
<dbReference type="Pfam" id="PF05649">
    <property type="entry name" value="Peptidase_M13_N"/>
    <property type="match status" value="1"/>
</dbReference>
<dbReference type="GO" id="GO:0046872">
    <property type="term" value="F:metal ion binding"/>
    <property type="evidence" value="ECO:0007669"/>
    <property type="project" value="UniProtKB-KW"/>
</dbReference>
<dbReference type="PANTHER" id="PTHR11733">
    <property type="entry name" value="ZINC METALLOPROTEASE FAMILY M13 NEPRILYSIN-RELATED"/>
    <property type="match status" value="1"/>
</dbReference>